<dbReference type="EMBL" id="BMNT01000010">
    <property type="protein sequence ID" value="GGK79120.1"/>
    <property type="molecule type" value="Genomic_DNA"/>
</dbReference>
<gene>
    <name evidence="2" type="ORF">GCM10007964_22170</name>
</gene>
<comment type="caution">
    <text evidence="2">The sequence shown here is derived from an EMBL/GenBank/DDBJ whole genome shotgun (WGS) entry which is preliminary data.</text>
</comment>
<dbReference type="RefSeq" id="WP_189162881.1">
    <property type="nucleotide sequence ID" value="NZ_BMNT01000010.1"/>
</dbReference>
<dbReference type="AlphaFoldDB" id="A0A917R051"/>
<evidence type="ECO:0000256" key="1">
    <source>
        <dbReference type="SAM" id="SignalP"/>
    </source>
</evidence>
<name>A0A917R051_9ACTN</name>
<reference evidence="2" key="2">
    <citation type="submission" date="2020-09" db="EMBL/GenBank/DDBJ databases">
        <authorList>
            <person name="Sun Q."/>
            <person name="Ohkuma M."/>
        </authorList>
    </citation>
    <scope>NUCLEOTIDE SEQUENCE</scope>
    <source>
        <strain evidence="2">JCM 13064</strain>
    </source>
</reference>
<dbReference type="Proteomes" id="UP000645217">
    <property type="component" value="Unassembled WGS sequence"/>
</dbReference>
<feature type="chain" id="PRO_5038341231" evidence="1">
    <location>
        <begin position="23"/>
        <end position="357"/>
    </location>
</feature>
<accession>A0A917R051</accession>
<dbReference type="InterPro" id="IPR011042">
    <property type="entry name" value="6-blade_b-propeller_TolB-like"/>
</dbReference>
<sequence>MKRTRTLALLAMAAMATTTALMGPVEAYTGAASTAAAKTVAQKATQTGKTTGTAKAGAAVRYAWVRSCEKGDFSVPCGAWTLTLRNGRTVKLSDAVVYPRDTTGVDKESSAPIAVSGDGSRLVYFRKSDGKLVWRNASGGGAHSLPGASAKPPKGLGMSQVDPWLSPDGDTVVIDYGDATGKCPTLVVHLGSGDIVRLPGRDTVQGFSPDGRKILLAHGTEENTTEFTVYGTDGEAGESREVPQVVSNNSPVALANDGVTVAVVITPSAGKHRLRQYDLSTDAVSPAIDLGMPSTEIPYRIDWDDDNRLTLWRLHTDRDGTPTRAIASRVDPSTGGLRTIDSFPMRTKIFIWWLPGE</sequence>
<evidence type="ECO:0000313" key="3">
    <source>
        <dbReference type="Proteomes" id="UP000645217"/>
    </source>
</evidence>
<keyword evidence="3" id="KW-1185">Reference proteome</keyword>
<proteinExistence type="predicted"/>
<organism evidence="2 3">
    <name type="scientific">Sphaerisporangium melleum</name>
    <dbReference type="NCBI Taxonomy" id="321316"/>
    <lineage>
        <taxon>Bacteria</taxon>
        <taxon>Bacillati</taxon>
        <taxon>Actinomycetota</taxon>
        <taxon>Actinomycetes</taxon>
        <taxon>Streptosporangiales</taxon>
        <taxon>Streptosporangiaceae</taxon>
        <taxon>Sphaerisporangium</taxon>
    </lineage>
</organism>
<dbReference type="SUPFAM" id="SSF69304">
    <property type="entry name" value="Tricorn protease N-terminal domain"/>
    <property type="match status" value="1"/>
</dbReference>
<reference evidence="2" key="1">
    <citation type="journal article" date="2014" name="Int. J. Syst. Evol. Microbiol.">
        <title>Complete genome sequence of Corynebacterium casei LMG S-19264T (=DSM 44701T), isolated from a smear-ripened cheese.</title>
        <authorList>
            <consortium name="US DOE Joint Genome Institute (JGI-PGF)"/>
            <person name="Walter F."/>
            <person name="Albersmeier A."/>
            <person name="Kalinowski J."/>
            <person name="Ruckert C."/>
        </authorList>
    </citation>
    <scope>NUCLEOTIDE SEQUENCE</scope>
    <source>
        <strain evidence="2">JCM 13064</strain>
    </source>
</reference>
<dbReference type="Gene3D" id="2.120.10.30">
    <property type="entry name" value="TolB, C-terminal domain"/>
    <property type="match status" value="1"/>
</dbReference>
<feature type="signal peptide" evidence="1">
    <location>
        <begin position="1"/>
        <end position="22"/>
    </location>
</feature>
<evidence type="ECO:0000313" key="2">
    <source>
        <dbReference type="EMBL" id="GGK79120.1"/>
    </source>
</evidence>
<protein>
    <submittedName>
        <fullName evidence="2">Uncharacterized protein</fullName>
    </submittedName>
</protein>
<keyword evidence="1" id="KW-0732">Signal</keyword>